<evidence type="ECO:0000313" key="2">
    <source>
        <dbReference type="EMBL" id="MCD2423648.1"/>
    </source>
</evidence>
<dbReference type="RefSeq" id="WP_231004909.1">
    <property type="nucleotide sequence ID" value="NZ_JAJNEC010000005.1"/>
</dbReference>
<dbReference type="InterPro" id="IPR037401">
    <property type="entry name" value="SnoaL-like"/>
</dbReference>
<feature type="domain" description="SnoaL-like" evidence="1">
    <location>
        <begin position="9"/>
        <end position="97"/>
    </location>
</feature>
<dbReference type="Gene3D" id="3.10.450.50">
    <property type="match status" value="1"/>
</dbReference>
<dbReference type="SUPFAM" id="SSF54427">
    <property type="entry name" value="NTF2-like"/>
    <property type="match status" value="1"/>
</dbReference>
<evidence type="ECO:0000259" key="1">
    <source>
        <dbReference type="Pfam" id="PF12680"/>
    </source>
</evidence>
<protein>
    <submittedName>
        <fullName evidence="2">Nuclear transport factor 2 family protein</fullName>
    </submittedName>
</protein>
<dbReference type="Pfam" id="PF12680">
    <property type="entry name" value="SnoaL_2"/>
    <property type="match status" value="1"/>
</dbReference>
<evidence type="ECO:0000313" key="3">
    <source>
        <dbReference type="Proteomes" id="UP001199816"/>
    </source>
</evidence>
<dbReference type="Proteomes" id="UP001199816">
    <property type="component" value="Unassembled WGS sequence"/>
</dbReference>
<dbReference type="InterPro" id="IPR032710">
    <property type="entry name" value="NTF2-like_dom_sf"/>
</dbReference>
<comment type="caution">
    <text evidence="2">The sequence shown here is derived from an EMBL/GenBank/DDBJ whole genome shotgun (WGS) entry which is preliminary data.</text>
</comment>
<sequence>MNHDATTVVSQFIEDLNNEDFSGARNALHDDFVFEGVLGKREGADLYIKEMSQMKLKYEVLQSFEAGEDTCLWYNIDMNGKKILASGWYHTDAGKIRSFKVVFDPRPLLDPAQK</sequence>
<name>A0ABS8PRC6_9BACT</name>
<keyword evidence="3" id="KW-1185">Reference proteome</keyword>
<organism evidence="2 3">
    <name type="scientific">Niabella pedocola</name>
    <dbReference type="NCBI Taxonomy" id="1752077"/>
    <lineage>
        <taxon>Bacteria</taxon>
        <taxon>Pseudomonadati</taxon>
        <taxon>Bacteroidota</taxon>
        <taxon>Chitinophagia</taxon>
        <taxon>Chitinophagales</taxon>
        <taxon>Chitinophagaceae</taxon>
        <taxon>Niabella</taxon>
    </lineage>
</organism>
<dbReference type="EMBL" id="JAJNEC010000005">
    <property type="protein sequence ID" value="MCD2423648.1"/>
    <property type="molecule type" value="Genomic_DNA"/>
</dbReference>
<accession>A0ABS8PRC6</accession>
<proteinExistence type="predicted"/>
<reference evidence="2 3" key="1">
    <citation type="submission" date="2021-11" db="EMBL/GenBank/DDBJ databases">
        <title>Genomic of Niabella pedocola.</title>
        <authorList>
            <person name="Wu T."/>
        </authorList>
    </citation>
    <scope>NUCLEOTIDE SEQUENCE [LARGE SCALE GENOMIC DNA]</scope>
    <source>
        <strain evidence="2 3">JCM 31011</strain>
    </source>
</reference>
<gene>
    <name evidence="2" type="ORF">LQ567_12805</name>
</gene>